<dbReference type="RefSeq" id="WP_149111292.1">
    <property type="nucleotide sequence ID" value="NZ_CP042425.1"/>
</dbReference>
<dbReference type="PANTHER" id="PTHR43320:SF2">
    <property type="entry name" value="2-DEHYDRO-3-DEOXYGLUCONOKINASE_2-DEHYDRO-3-DEOXYGALACTONOKINASE"/>
    <property type="match status" value="1"/>
</dbReference>
<evidence type="ECO:0000256" key="1">
    <source>
        <dbReference type="ARBA" id="ARBA00010688"/>
    </source>
</evidence>
<comment type="similarity">
    <text evidence="1">Belongs to the carbohydrate kinase PfkB family.</text>
</comment>
<reference evidence="6" key="1">
    <citation type="submission" date="2019-08" db="EMBL/GenBank/DDBJ databases">
        <title>Limnoglobus roseus gen. nov., sp. nov., a novel freshwater planctomycete with a giant genome from the family Gemmataceae.</title>
        <authorList>
            <person name="Kulichevskaya I.S."/>
            <person name="Naumoff D.G."/>
            <person name="Miroshnikov K."/>
            <person name="Ivanova A."/>
            <person name="Philippov D.A."/>
            <person name="Hakobyan A."/>
            <person name="Rijpstra I.C."/>
            <person name="Sinninghe Damste J.S."/>
            <person name="Liesack W."/>
            <person name="Dedysh S.N."/>
        </authorList>
    </citation>
    <scope>NUCLEOTIDE SEQUENCE [LARGE SCALE GENOMIC DNA]</scope>
    <source>
        <strain evidence="6">PX52</strain>
    </source>
</reference>
<proteinExistence type="inferred from homology"/>
<sequence>MPDVIAFGEAMVRLATPHFQRIEQSRTFDVEIGGAELNTAVGLARLGRSAAWVSRLPDNPLGQLVANRVREAGVEPRVRFTDDGRCGLYFLESGASPRASSILYDRKDSSIARVQSGDFDWPTTFAGAKWFHVTGITPALSENAAAVTGEALRAAKAAGVRTSIDLNYRSKLWTREEAGRTMSELLRSCDLLLASEPDAEHLFGITGRDFAEVAARLIDTFGVTMVAGVRRSTPLVWRNTFGAIGFTGGKLFTTADYEVEIVDRLGAGDALAAGLIDGILAGDFQYGLDFGAAMGAIKHSIPGDLPWISRGEVEELLKGHGLRIRR</sequence>
<dbReference type="CDD" id="cd01166">
    <property type="entry name" value="KdgK"/>
    <property type="match status" value="1"/>
</dbReference>
<dbReference type="GO" id="GO:0016301">
    <property type="term" value="F:kinase activity"/>
    <property type="evidence" value="ECO:0007669"/>
    <property type="project" value="UniProtKB-KW"/>
</dbReference>
<dbReference type="OrthoDB" id="9813569at2"/>
<name>A0A5C1AD01_9BACT</name>
<dbReference type="SUPFAM" id="SSF53613">
    <property type="entry name" value="Ribokinase-like"/>
    <property type="match status" value="1"/>
</dbReference>
<keyword evidence="3 5" id="KW-0418">Kinase</keyword>
<dbReference type="AlphaFoldDB" id="A0A5C1AD01"/>
<evidence type="ECO:0000256" key="2">
    <source>
        <dbReference type="ARBA" id="ARBA00022679"/>
    </source>
</evidence>
<dbReference type="Pfam" id="PF00294">
    <property type="entry name" value="PfkB"/>
    <property type="match status" value="1"/>
</dbReference>
<keyword evidence="2" id="KW-0808">Transferase</keyword>
<dbReference type="InterPro" id="IPR029056">
    <property type="entry name" value="Ribokinase-like"/>
</dbReference>
<evidence type="ECO:0000259" key="4">
    <source>
        <dbReference type="Pfam" id="PF00294"/>
    </source>
</evidence>
<keyword evidence="6" id="KW-1185">Reference proteome</keyword>
<organism evidence="5 6">
    <name type="scientific">Limnoglobus roseus</name>
    <dbReference type="NCBI Taxonomy" id="2598579"/>
    <lineage>
        <taxon>Bacteria</taxon>
        <taxon>Pseudomonadati</taxon>
        <taxon>Planctomycetota</taxon>
        <taxon>Planctomycetia</taxon>
        <taxon>Gemmatales</taxon>
        <taxon>Gemmataceae</taxon>
        <taxon>Limnoglobus</taxon>
    </lineage>
</organism>
<dbReference type="InterPro" id="IPR052700">
    <property type="entry name" value="Carb_kinase_PfkB-like"/>
</dbReference>
<dbReference type="Proteomes" id="UP000324974">
    <property type="component" value="Chromosome"/>
</dbReference>
<feature type="domain" description="Carbohydrate kinase PfkB" evidence="4">
    <location>
        <begin position="1"/>
        <end position="298"/>
    </location>
</feature>
<dbReference type="KEGG" id="lrs:PX52LOC_03540"/>
<gene>
    <name evidence="5" type="ORF">PX52LOC_03540</name>
</gene>
<dbReference type="Gene3D" id="3.40.1190.20">
    <property type="match status" value="1"/>
</dbReference>
<protein>
    <submittedName>
        <fullName evidence="5">Sugar kinase</fullName>
    </submittedName>
</protein>
<evidence type="ECO:0000313" key="6">
    <source>
        <dbReference type="Proteomes" id="UP000324974"/>
    </source>
</evidence>
<evidence type="ECO:0000313" key="5">
    <source>
        <dbReference type="EMBL" id="QEL16580.1"/>
    </source>
</evidence>
<dbReference type="EMBL" id="CP042425">
    <property type="protein sequence ID" value="QEL16580.1"/>
    <property type="molecule type" value="Genomic_DNA"/>
</dbReference>
<evidence type="ECO:0000256" key="3">
    <source>
        <dbReference type="ARBA" id="ARBA00022777"/>
    </source>
</evidence>
<dbReference type="PANTHER" id="PTHR43320">
    <property type="entry name" value="SUGAR KINASE"/>
    <property type="match status" value="1"/>
</dbReference>
<dbReference type="InterPro" id="IPR011611">
    <property type="entry name" value="PfkB_dom"/>
</dbReference>
<accession>A0A5C1AD01</accession>